<dbReference type="Pfam" id="PF13637">
    <property type="entry name" value="Ank_4"/>
    <property type="match status" value="1"/>
</dbReference>
<gene>
    <name evidence="2" type="ORF">JVT61DRAFT_13998</name>
</gene>
<sequence length="235" mass="24788">MARTSQPLSESAYSPDTCMFCSQSLRITTSAADTDSESEHPLERGEPTTVIDDVELHCGPPGSGPGGHHAHWACLIDHATAQARARAHGAVPPVPAVVADPVLGAAVRGTGTETEARTYPPAFTTCVVCGQNILDPSGRFIVDVRNEGGETRGFDFGVIIEEEEFLDSHPSQVHSRAFHDLVAEGDYVGAIDVIAEHDVDVNCTFGNDGLTALQKAMYSGDASGVEFLRSLGATV</sequence>
<protein>
    <recommendedName>
        <fullName evidence="4">Ankyrin repeat domain-containing protein</fullName>
    </recommendedName>
</protein>
<reference evidence="2" key="1">
    <citation type="submission" date="2021-03" db="EMBL/GenBank/DDBJ databases">
        <title>Evolutionary innovations through gain and loss of genes in the ectomycorrhizal Boletales.</title>
        <authorList>
            <person name="Wu G."/>
            <person name="Miyauchi S."/>
            <person name="Morin E."/>
            <person name="Yang Z.-L."/>
            <person name="Xu J."/>
            <person name="Martin F.M."/>
        </authorList>
    </citation>
    <scope>NUCLEOTIDE SEQUENCE</scope>
    <source>
        <strain evidence="2">BR01</strain>
    </source>
</reference>
<proteinExistence type="predicted"/>
<feature type="repeat" description="ANK" evidence="1">
    <location>
        <begin position="208"/>
        <end position="235"/>
    </location>
</feature>
<evidence type="ECO:0000256" key="1">
    <source>
        <dbReference type="PROSITE-ProRule" id="PRU00023"/>
    </source>
</evidence>
<accession>A0A8I2YWQ1</accession>
<dbReference type="SUPFAM" id="SSF48403">
    <property type="entry name" value="Ankyrin repeat"/>
    <property type="match status" value="1"/>
</dbReference>
<dbReference type="InterPro" id="IPR002110">
    <property type="entry name" value="Ankyrin_rpt"/>
</dbReference>
<dbReference type="PROSITE" id="PS50297">
    <property type="entry name" value="ANK_REP_REGION"/>
    <property type="match status" value="1"/>
</dbReference>
<evidence type="ECO:0000313" key="2">
    <source>
        <dbReference type="EMBL" id="KAG6378283.1"/>
    </source>
</evidence>
<dbReference type="AlphaFoldDB" id="A0A8I2YWQ1"/>
<dbReference type="Proteomes" id="UP000683000">
    <property type="component" value="Unassembled WGS sequence"/>
</dbReference>
<comment type="caution">
    <text evidence="2">The sequence shown here is derived from an EMBL/GenBank/DDBJ whole genome shotgun (WGS) entry which is preliminary data.</text>
</comment>
<keyword evidence="3" id="KW-1185">Reference proteome</keyword>
<dbReference type="OrthoDB" id="46529at2759"/>
<organism evidence="2 3">
    <name type="scientific">Boletus reticuloceps</name>
    <dbReference type="NCBI Taxonomy" id="495285"/>
    <lineage>
        <taxon>Eukaryota</taxon>
        <taxon>Fungi</taxon>
        <taxon>Dikarya</taxon>
        <taxon>Basidiomycota</taxon>
        <taxon>Agaricomycotina</taxon>
        <taxon>Agaricomycetes</taxon>
        <taxon>Agaricomycetidae</taxon>
        <taxon>Boletales</taxon>
        <taxon>Boletineae</taxon>
        <taxon>Boletaceae</taxon>
        <taxon>Boletoideae</taxon>
        <taxon>Boletus</taxon>
    </lineage>
</organism>
<keyword evidence="1" id="KW-0040">ANK repeat</keyword>
<dbReference type="PROSITE" id="PS50088">
    <property type="entry name" value="ANK_REPEAT"/>
    <property type="match status" value="1"/>
</dbReference>
<dbReference type="EMBL" id="JAGFBS010000007">
    <property type="protein sequence ID" value="KAG6378283.1"/>
    <property type="molecule type" value="Genomic_DNA"/>
</dbReference>
<evidence type="ECO:0000313" key="3">
    <source>
        <dbReference type="Proteomes" id="UP000683000"/>
    </source>
</evidence>
<evidence type="ECO:0008006" key="4">
    <source>
        <dbReference type="Google" id="ProtNLM"/>
    </source>
</evidence>
<dbReference type="InterPro" id="IPR036770">
    <property type="entry name" value="Ankyrin_rpt-contain_sf"/>
</dbReference>
<name>A0A8I2YWQ1_9AGAM</name>